<reference evidence="1 2" key="1">
    <citation type="submission" date="2012-12" db="EMBL/GenBank/DDBJ databases">
        <authorList>
            <person name="Sencilo A."/>
            <person name="Jacobs-Sera D."/>
            <person name="Russell D.A."/>
            <person name="Ko C."/>
            <person name="Atanasova N."/>
            <person name="Osterlund E."/>
            <person name="Oksanen H.M."/>
            <person name="Bamford D.H."/>
            <person name="Hatfull G.F."/>
            <person name="Roine E."/>
            <person name="Hendrix R.W."/>
        </authorList>
    </citation>
    <scope>NUCLEOTIDE SEQUENCE [LARGE SCALE GENOMIC DNA]</scope>
</reference>
<accession>R4T6Z7</accession>
<dbReference type="Proteomes" id="UP000202786">
    <property type="component" value="Segment"/>
</dbReference>
<dbReference type="EMBL" id="KC292026">
    <property type="protein sequence ID" value="AGM11484.1"/>
    <property type="molecule type" value="Genomic_DNA"/>
</dbReference>
<protein>
    <submittedName>
        <fullName evidence="1">Uncharacterized protein</fullName>
    </submittedName>
</protein>
<keyword evidence="2" id="KW-1185">Reference proteome</keyword>
<name>R4T6Z7_9CAUD</name>
<proteinExistence type="predicted"/>
<gene>
    <name evidence="1" type="primary">187</name>
    <name evidence="1" type="ORF">HGTV1_187</name>
</gene>
<dbReference type="KEGG" id="vg:16194164"/>
<organism evidence="1 2">
    <name type="scientific">Halogranum tailed virus 1</name>
    <dbReference type="NCBI Taxonomy" id="1273749"/>
    <lineage>
        <taxon>Viruses</taxon>
        <taxon>Duplodnaviria</taxon>
        <taxon>Heunggongvirae</taxon>
        <taxon>Uroviricota</taxon>
        <taxon>Caudoviricetes</taxon>
        <taxon>Thumleimavirales</taxon>
        <taxon>Halomagnusviridae</taxon>
        <taxon>Hagravirus</taxon>
        <taxon>Hagravirus capitaneum</taxon>
        <taxon>Hagravirus HGTV1</taxon>
    </lineage>
</organism>
<dbReference type="RefSeq" id="YP_008059362.1">
    <property type="nucleotide sequence ID" value="NC_021328.1"/>
</dbReference>
<sequence>MKLTDTTEFQDDDGHLYGEPTVSFTFTVRDEEEGELVEKDFTFSHAKEWDKWTLMHYVEKRCSADSMISRRNWRTVEDVHWDKAHLSEADIDIPQYVIDKLDEMLEMDMMRIQL</sequence>
<evidence type="ECO:0000313" key="2">
    <source>
        <dbReference type="Proteomes" id="UP000202786"/>
    </source>
</evidence>
<evidence type="ECO:0000313" key="1">
    <source>
        <dbReference type="EMBL" id="AGM11484.1"/>
    </source>
</evidence>
<dbReference type="GeneID" id="16194164"/>